<proteinExistence type="inferred from homology"/>
<evidence type="ECO:0000256" key="4">
    <source>
        <dbReference type="HAMAP-Rule" id="MF_00636"/>
    </source>
</evidence>
<dbReference type="RefSeq" id="WP_133362737.1">
    <property type="nucleotide sequence ID" value="NZ_CP037940.1"/>
</dbReference>
<keyword evidence="2 4" id="KW-0067">ATP-binding</keyword>
<evidence type="ECO:0000256" key="1">
    <source>
        <dbReference type="ARBA" id="ARBA00022741"/>
    </source>
</evidence>
<reference evidence="8" key="1">
    <citation type="submission" date="2019-03" db="EMBL/GenBank/DDBJ databases">
        <title>Weissella sp. 26KH-42 Genome sequencing.</title>
        <authorList>
            <person name="Heo J."/>
            <person name="Kim S.-J."/>
            <person name="Kim J.-S."/>
            <person name="Hong S.-B."/>
            <person name="Kwon S.-W."/>
        </authorList>
    </citation>
    <scope>NUCLEOTIDE SEQUENCE [LARGE SCALE GENOMIC DNA]</scope>
    <source>
        <strain evidence="8">26KH-42</strain>
    </source>
</reference>
<evidence type="ECO:0000313" key="8">
    <source>
        <dbReference type="Proteomes" id="UP000292886"/>
    </source>
</evidence>
<dbReference type="Pfam" id="PF22740">
    <property type="entry name" value="PapZ_C"/>
    <property type="match status" value="1"/>
</dbReference>
<dbReference type="EMBL" id="CP037940">
    <property type="protein sequence ID" value="QBO35658.1"/>
    <property type="molecule type" value="Genomic_DNA"/>
</dbReference>
<name>A0A4P6YSH5_9LACO</name>
<sequence length="291" mass="32803">MDKKRQIVIVTGMSGAGKTVAMQAFEDMGFLTTDNLPAGLLSPFFEMVQTSQSVQNVALVVDVRSLSLIGNIADLLKSEQLNADTLFLDATDQELVARYKESRRQHPLAQDGRVVEGLAKEREILQPIKKRAKVVVDTTDLSSRQLRKMLFEKFSNGEHKAPFNLQVMSFGFKYGLPLDADIVWDVRFLKNPFYDQKLRDLTGLDQAVYDYVMATDGAEEFFVQYLKLLELTIPRYITEGKTSLVIAVGCTGGQHRSVAFAERIGRALEGQYKTRVTHRDIELRKESSVRS</sequence>
<gene>
    <name evidence="7" type="primary">rapZ</name>
    <name evidence="7" type="ORF">EQG49_03885</name>
</gene>
<dbReference type="KEGG" id="wei:EQG49_03885"/>
<feature type="binding site" evidence="4">
    <location>
        <begin position="12"/>
        <end position="19"/>
    </location>
    <ligand>
        <name>ATP</name>
        <dbReference type="ChEBI" id="CHEBI:30616"/>
    </ligand>
</feature>
<dbReference type="GO" id="GO:0005524">
    <property type="term" value="F:ATP binding"/>
    <property type="evidence" value="ECO:0007669"/>
    <property type="project" value="UniProtKB-UniRule"/>
</dbReference>
<dbReference type="Proteomes" id="UP000292886">
    <property type="component" value="Chromosome"/>
</dbReference>
<dbReference type="InterPro" id="IPR005337">
    <property type="entry name" value="RapZ-like"/>
</dbReference>
<accession>A0A4P6YSH5</accession>
<evidence type="ECO:0000313" key="7">
    <source>
        <dbReference type="EMBL" id="QBO35658.1"/>
    </source>
</evidence>
<dbReference type="AlphaFoldDB" id="A0A4P6YSH5"/>
<organism evidence="7 8">
    <name type="scientific">Periweissella cryptocerci</name>
    <dbReference type="NCBI Taxonomy" id="2506420"/>
    <lineage>
        <taxon>Bacteria</taxon>
        <taxon>Bacillati</taxon>
        <taxon>Bacillota</taxon>
        <taxon>Bacilli</taxon>
        <taxon>Lactobacillales</taxon>
        <taxon>Lactobacillaceae</taxon>
        <taxon>Periweissella</taxon>
    </lineage>
</organism>
<feature type="domain" description="RapZ-like N-terminal" evidence="5">
    <location>
        <begin position="6"/>
        <end position="155"/>
    </location>
</feature>
<dbReference type="OrthoDB" id="9784461at2"/>
<dbReference type="NCBIfam" id="NF003828">
    <property type="entry name" value="PRK05416.1"/>
    <property type="match status" value="1"/>
</dbReference>
<dbReference type="GO" id="GO:0005525">
    <property type="term" value="F:GTP binding"/>
    <property type="evidence" value="ECO:0007669"/>
    <property type="project" value="UniProtKB-UniRule"/>
</dbReference>
<feature type="domain" description="RapZ C-terminal" evidence="6">
    <location>
        <begin position="164"/>
        <end position="282"/>
    </location>
</feature>
<keyword evidence="1 4" id="KW-0547">Nucleotide-binding</keyword>
<dbReference type="HAMAP" id="MF_00636">
    <property type="entry name" value="RapZ_like"/>
    <property type="match status" value="1"/>
</dbReference>
<evidence type="ECO:0000259" key="6">
    <source>
        <dbReference type="Pfam" id="PF22740"/>
    </source>
</evidence>
<dbReference type="PIRSF" id="PIRSF005052">
    <property type="entry name" value="P-loopkin"/>
    <property type="match status" value="1"/>
</dbReference>
<feature type="binding site" evidence="4">
    <location>
        <begin position="62"/>
        <end position="65"/>
    </location>
    <ligand>
        <name>GTP</name>
        <dbReference type="ChEBI" id="CHEBI:37565"/>
    </ligand>
</feature>
<evidence type="ECO:0000256" key="2">
    <source>
        <dbReference type="ARBA" id="ARBA00022840"/>
    </source>
</evidence>
<dbReference type="Pfam" id="PF03668">
    <property type="entry name" value="RapZ-like_N"/>
    <property type="match status" value="1"/>
</dbReference>
<dbReference type="InterPro" id="IPR053931">
    <property type="entry name" value="RapZ_C"/>
</dbReference>
<dbReference type="PANTHER" id="PTHR30448">
    <property type="entry name" value="RNASE ADAPTER PROTEIN RAPZ"/>
    <property type="match status" value="1"/>
</dbReference>
<evidence type="ECO:0000256" key="3">
    <source>
        <dbReference type="ARBA" id="ARBA00023134"/>
    </source>
</evidence>
<keyword evidence="3 4" id="KW-0342">GTP-binding</keyword>
<evidence type="ECO:0000259" key="5">
    <source>
        <dbReference type="Pfam" id="PF03668"/>
    </source>
</evidence>
<dbReference type="InterPro" id="IPR053930">
    <property type="entry name" value="RapZ-like_N"/>
</dbReference>
<protein>
    <submittedName>
        <fullName evidence="7">RNase adapter RapZ</fullName>
    </submittedName>
</protein>
<dbReference type="PANTHER" id="PTHR30448:SF0">
    <property type="entry name" value="RNASE ADAPTER PROTEIN RAPZ"/>
    <property type="match status" value="1"/>
</dbReference>
<dbReference type="InterPro" id="IPR027417">
    <property type="entry name" value="P-loop_NTPase"/>
</dbReference>
<dbReference type="SUPFAM" id="SSF52540">
    <property type="entry name" value="P-loop containing nucleoside triphosphate hydrolases"/>
    <property type="match status" value="1"/>
</dbReference>
<keyword evidence="8" id="KW-1185">Reference proteome</keyword>